<sequence>MSSLNKNIIIENVIQTKMRGKVIYQSNISSHDSTKLLFVKPFDDPSGKGYQRPVNKKRCQDFSEYLSIGDGALFTPILLNAMGNWEFSAYDSKRPSFGRLFCKGKASVMDGQHRLGGIEIYTKESNISLNIPFLAFHWLDEDEEIMLFDTINTKAKGIGSSLSRYLKRDNEELSWVATQLIIQKDSPFHEKGTIIGQRSKGRHITLQNIYTALSMLTKDSIVTELNKEKILLIATTYFNIIKKMFPNEWGDYKNYKMTHIIGINALSLVGNQVIRKHFDKDSNNIDINQMTKTLYKIKNVDWSAEGSMKYLKGITGSRTLAKEL</sequence>
<dbReference type="CDD" id="cd16413">
    <property type="entry name" value="DGQHR_domain"/>
    <property type="match status" value="1"/>
</dbReference>
<dbReference type="RefSeq" id="WP_205723978.1">
    <property type="nucleotide sequence ID" value="NZ_JAFHKS010000040.1"/>
</dbReference>
<name>A0ABS2Z8V6_9BACL</name>
<reference evidence="1 2" key="1">
    <citation type="submission" date="2021-01" db="EMBL/GenBank/DDBJ databases">
        <title>Genome Sequencing of Type Strains.</title>
        <authorList>
            <person name="Lemaire J.F."/>
            <person name="Inderbitzin P."/>
            <person name="Collins S.B."/>
            <person name="Wespe N."/>
            <person name="Knight-Connoni V."/>
        </authorList>
    </citation>
    <scope>NUCLEOTIDE SEQUENCE [LARGE SCALE GENOMIC DNA]</scope>
    <source>
        <strain evidence="1 2">DSM 14730</strain>
    </source>
</reference>
<keyword evidence="2" id="KW-1185">Reference proteome</keyword>
<protein>
    <submittedName>
        <fullName evidence="1">DGQHR domain-containing protein</fullName>
    </submittedName>
</protein>
<dbReference type="EMBL" id="JAFHKS010000040">
    <property type="protein sequence ID" value="MBN3544096.1"/>
    <property type="molecule type" value="Genomic_DNA"/>
</dbReference>
<gene>
    <name evidence="1" type="ORF">JYA64_02175</name>
</gene>
<organism evidence="1 2">
    <name type="scientific">Fictibacillus barbaricus</name>
    <dbReference type="NCBI Taxonomy" id="182136"/>
    <lineage>
        <taxon>Bacteria</taxon>
        <taxon>Bacillati</taxon>
        <taxon>Bacillota</taxon>
        <taxon>Bacilli</taxon>
        <taxon>Bacillales</taxon>
        <taxon>Fictibacillaceae</taxon>
        <taxon>Fictibacillus</taxon>
    </lineage>
</organism>
<dbReference type="Pfam" id="PF14072">
    <property type="entry name" value="DndB"/>
    <property type="match status" value="1"/>
</dbReference>
<dbReference type="NCBIfam" id="TIGR03187">
    <property type="entry name" value="DGQHR"/>
    <property type="match status" value="1"/>
</dbReference>
<evidence type="ECO:0000313" key="1">
    <source>
        <dbReference type="EMBL" id="MBN3544096.1"/>
    </source>
</evidence>
<evidence type="ECO:0000313" key="2">
    <source>
        <dbReference type="Proteomes" id="UP001319060"/>
    </source>
</evidence>
<dbReference type="Proteomes" id="UP001319060">
    <property type="component" value="Unassembled WGS sequence"/>
</dbReference>
<dbReference type="InterPro" id="IPR017642">
    <property type="entry name" value="DNA_S_mod_DndB"/>
</dbReference>
<feature type="non-terminal residue" evidence="1">
    <location>
        <position position="324"/>
    </location>
</feature>
<accession>A0ABS2Z8V6</accession>
<comment type="caution">
    <text evidence="1">The sequence shown here is derived from an EMBL/GenBank/DDBJ whole genome shotgun (WGS) entry which is preliminary data.</text>
</comment>
<proteinExistence type="predicted"/>
<dbReference type="InterPro" id="IPR017601">
    <property type="entry name" value="DGQHR-contain_dom"/>
</dbReference>